<accession>A0ACB8SCR3</accession>
<evidence type="ECO:0000313" key="1">
    <source>
        <dbReference type="EMBL" id="KAI0053740.1"/>
    </source>
</evidence>
<name>A0ACB8SCR3_9AGAM</name>
<comment type="caution">
    <text evidence="1">The sequence shown here is derived from an EMBL/GenBank/DDBJ whole genome shotgun (WGS) entry which is preliminary data.</text>
</comment>
<dbReference type="EMBL" id="MU275839">
    <property type="protein sequence ID" value="KAI0053740.1"/>
    <property type="molecule type" value="Genomic_DNA"/>
</dbReference>
<organism evidence="1 2">
    <name type="scientific">Auriscalpium vulgare</name>
    <dbReference type="NCBI Taxonomy" id="40419"/>
    <lineage>
        <taxon>Eukaryota</taxon>
        <taxon>Fungi</taxon>
        <taxon>Dikarya</taxon>
        <taxon>Basidiomycota</taxon>
        <taxon>Agaricomycotina</taxon>
        <taxon>Agaricomycetes</taxon>
        <taxon>Russulales</taxon>
        <taxon>Auriscalpiaceae</taxon>
        <taxon>Auriscalpium</taxon>
    </lineage>
</organism>
<reference evidence="1" key="1">
    <citation type="submission" date="2021-02" db="EMBL/GenBank/DDBJ databases">
        <authorList>
            <consortium name="DOE Joint Genome Institute"/>
            <person name="Ahrendt S."/>
            <person name="Looney B.P."/>
            <person name="Miyauchi S."/>
            <person name="Morin E."/>
            <person name="Drula E."/>
            <person name="Courty P.E."/>
            <person name="Chicoki N."/>
            <person name="Fauchery L."/>
            <person name="Kohler A."/>
            <person name="Kuo A."/>
            <person name="Labutti K."/>
            <person name="Pangilinan J."/>
            <person name="Lipzen A."/>
            <person name="Riley R."/>
            <person name="Andreopoulos W."/>
            <person name="He G."/>
            <person name="Johnson J."/>
            <person name="Barry K.W."/>
            <person name="Grigoriev I.V."/>
            <person name="Nagy L."/>
            <person name="Hibbett D."/>
            <person name="Henrissat B."/>
            <person name="Matheny P.B."/>
            <person name="Labbe J."/>
            <person name="Martin F."/>
        </authorList>
    </citation>
    <scope>NUCLEOTIDE SEQUENCE</scope>
    <source>
        <strain evidence="1">FP105234-sp</strain>
    </source>
</reference>
<protein>
    <submittedName>
        <fullName evidence="1">Alpha/beta-hydrolase</fullName>
    </submittedName>
</protein>
<sequence>MHAAASCGKSLNAVRGRVSLAYCHRPALVRPRYISLNGSTRWTAHPSSPAHRPTPALQTPSMPYVDIARGDDYVSLWYVTNSPTGHVGGFDPARPTVIMLHPFFLDSSWCDAQFGDPRLSAHYNLIAFDARAAGKTVSRPSGLQDAWTDAADLAFACHALWLSPAHVWASETIGANMAIRFAALFPEMCLSLTLLSVPSPTELEAFFHTYDELLHMWAHADDLDTLEFALMQIVSYIVGPDIDMDIADELIAYFEMSYPPFRRHLLAQLGNVLMNREPLTERELAAVTQPTLLIHGDRNQIHPLQYAERMAASLVNARGGAKLFVVKGGQGYLSVVPGWASIANQVFVKFLERQPHARSDLRPPAEPVQERMSRALDTLAELVHDPSIGHRGREEISSMSFSRISPQVQGLQTENFMHASKDSCKAFSPLGADGRPMRRYSERKHDHWFQGDRYWMSYAESGQMSEEDEEDYLRGHSGHSPMGALALEGQLETASKEIVRVSASHRAMFNPGTVERMDQLVVKSNLARVASATAIPLGRLIIRS</sequence>
<dbReference type="Proteomes" id="UP000814033">
    <property type="component" value="Unassembled WGS sequence"/>
</dbReference>
<reference evidence="1" key="2">
    <citation type="journal article" date="2022" name="New Phytol.">
        <title>Evolutionary transition to the ectomycorrhizal habit in the genomes of a hyperdiverse lineage of mushroom-forming fungi.</title>
        <authorList>
            <person name="Looney B."/>
            <person name="Miyauchi S."/>
            <person name="Morin E."/>
            <person name="Drula E."/>
            <person name="Courty P.E."/>
            <person name="Kohler A."/>
            <person name="Kuo A."/>
            <person name="LaButti K."/>
            <person name="Pangilinan J."/>
            <person name="Lipzen A."/>
            <person name="Riley R."/>
            <person name="Andreopoulos W."/>
            <person name="He G."/>
            <person name="Johnson J."/>
            <person name="Nolan M."/>
            <person name="Tritt A."/>
            <person name="Barry K.W."/>
            <person name="Grigoriev I.V."/>
            <person name="Nagy L.G."/>
            <person name="Hibbett D."/>
            <person name="Henrissat B."/>
            <person name="Matheny P.B."/>
            <person name="Labbe J."/>
            <person name="Martin F.M."/>
        </authorList>
    </citation>
    <scope>NUCLEOTIDE SEQUENCE</scope>
    <source>
        <strain evidence="1">FP105234-sp</strain>
    </source>
</reference>
<proteinExistence type="predicted"/>
<gene>
    <name evidence="1" type="ORF">FA95DRAFT_1552243</name>
</gene>
<keyword evidence="2" id="KW-1185">Reference proteome</keyword>
<evidence type="ECO:0000313" key="2">
    <source>
        <dbReference type="Proteomes" id="UP000814033"/>
    </source>
</evidence>